<name>A0ABS8IN48_9NOSO</name>
<proteinExistence type="inferred from homology"/>
<protein>
    <submittedName>
        <fullName evidence="4">Strawberry notch family protein</fullName>
    </submittedName>
</protein>
<dbReference type="InterPro" id="IPR039187">
    <property type="entry name" value="SNO_AAA"/>
</dbReference>
<dbReference type="PANTHER" id="PTHR12706">
    <property type="entry name" value="STRAWBERRY NOTCH-RELATED"/>
    <property type="match status" value="1"/>
</dbReference>
<evidence type="ECO:0000256" key="1">
    <source>
        <dbReference type="ARBA" id="ARBA00006992"/>
    </source>
</evidence>
<dbReference type="SUPFAM" id="SSF52540">
    <property type="entry name" value="P-loop containing nucleoside triphosphate hydrolases"/>
    <property type="match status" value="1"/>
</dbReference>
<sequence>MLGDGTGAGKGRQCAGIILDNWCQGLRKAIWVSKSSALIEDARRDWCALGGDAKDIIDLSNIKLGDPIPFTQGILFCTYSTLRSLHNGKSRLKQIVEWAGIDFEGAIAYDECHSMGNAMAVEGALGLVSASQQGIVGLRLQNALPQARVVYVSATGATKVSNLSYANRLGLWQTGDFPFTSREDFVESIEGGGIAAMEVVARDLKALGLYLARSLSFEGVEYQTQDIELTPTQERIYNSYSDAFQVIHHNLDKALEACNISSSKTYNRAAKMSAVSQFESHKQRFFNHLLTGMKCPQLIKAIEEDLAAGNAIVIQIVSTNEELLKRRLNEVAPEEWQDLNLDLTPREYVMDYLMSAFPIYLHSIHSGVDGEERSEPAFDADGSPVISQEAVALRDALVDRLASLDPIPGALEQLLWHFGHKQVAEVTGRSKRVLKDESGRLFVDSRGAGVNIAETAAFMQGDKQILIFSDAGGTGRSYHADLNAANRRRRSHYLLEAGWRADNAIQGLGRSHRTNQASAPVFRPVTTNVIGERRFISTIARRLDSLGALTRGQRQTGSNGIFEAKDNLESQYAEHALYELFKQIFQGRFYEVSLGTFEQMTGLSLTSHEGGMKIDLPPLRQFLNRLLALRIDMQNVIFERFELLLSQQIEAAIAAGVYEMGVETLRAEKFTVENRETVYTHPVTGSVTNYLKIERTQKNNIRTADEMLEFASMYQGKLMVNTKSGHAAVSIPTHSIYDADGGVVPRVLLVRPQKETRIPVKDLESSTWKAVYVDAFVAGWSIEIDALPKFTTDYLHLVTGILLPIWKILPQHNSRVFRLQTSDGQKILGRVVNAHDIQTVREQLGLRNQVLSPEELVSLVLNERYTQQLPGGIMLRRSFVANEPRIELVNAISLAERLLAVGCFTEIINWRKRLFIPVSDKAPAILAAVIE</sequence>
<feature type="domain" description="Strawberry notch AAA" evidence="3">
    <location>
        <begin position="1"/>
        <end position="238"/>
    </location>
</feature>
<feature type="domain" description="Strawberry notch helicase C" evidence="2">
    <location>
        <begin position="410"/>
        <end position="664"/>
    </location>
</feature>
<dbReference type="EMBL" id="JAIVFQ010000211">
    <property type="protein sequence ID" value="MCC5605130.1"/>
    <property type="molecule type" value="Genomic_DNA"/>
</dbReference>
<comment type="similarity">
    <text evidence="1">Belongs to the SBNO family.</text>
</comment>
<dbReference type="InterPro" id="IPR027417">
    <property type="entry name" value="P-loop_NTPase"/>
</dbReference>
<comment type="caution">
    <text evidence="4">The sequence shown here is derived from an EMBL/GenBank/DDBJ whole genome shotgun (WGS) entry which is preliminary data.</text>
</comment>
<dbReference type="Pfam" id="PF13871">
    <property type="entry name" value="Helicase_C_4"/>
    <property type="match status" value="1"/>
</dbReference>
<dbReference type="InterPro" id="IPR026937">
    <property type="entry name" value="SBNO_Helicase_C_dom"/>
</dbReference>
<organism evidence="4 5">
    <name type="scientific">Nostoc favosum CHAB5714</name>
    <dbReference type="NCBI Taxonomy" id="2780399"/>
    <lineage>
        <taxon>Bacteria</taxon>
        <taxon>Bacillati</taxon>
        <taxon>Cyanobacteriota</taxon>
        <taxon>Cyanophyceae</taxon>
        <taxon>Nostocales</taxon>
        <taxon>Nostocaceae</taxon>
        <taxon>Nostoc</taxon>
        <taxon>Nostoc favosum</taxon>
    </lineage>
</organism>
<dbReference type="InterPro" id="IPR026741">
    <property type="entry name" value="SNO"/>
</dbReference>
<dbReference type="PANTHER" id="PTHR12706:SF30">
    <property type="entry name" value="PROTEIN STRAWBERRY NOTCH-RELATED"/>
    <property type="match status" value="1"/>
</dbReference>
<reference evidence="4 5" key="1">
    <citation type="journal article" date="2021" name="Microorganisms">
        <title>Genome Evolution of Filamentous Cyanobacterium Nostoc Species: From Facultative Symbiosis to Free Living.</title>
        <authorList>
            <person name="Huo D."/>
            <person name="Li H."/>
            <person name="Cai F."/>
            <person name="Guo X."/>
            <person name="Qiao Z."/>
            <person name="Wang W."/>
            <person name="Yu G."/>
            <person name="Li R."/>
        </authorList>
    </citation>
    <scope>NUCLEOTIDE SEQUENCE [LARGE SCALE GENOMIC DNA]</scope>
    <source>
        <strain evidence="4 5">CHAB 5714</strain>
    </source>
</reference>
<accession>A0ABS8IN48</accession>
<evidence type="ECO:0000259" key="3">
    <source>
        <dbReference type="Pfam" id="PF13872"/>
    </source>
</evidence>
<gene>
    <name evidence="4" type="ORF">LC586_40015</name>
</gene>
<dbReference type="Pfam" id="PF13872">
    <property type="entry name" value="AAA_34"/>
    <property type="match status" value="1"/>
</dbReference>
<evidence type="ECO:0000259" key="2">
    <source>
        <dbReference type="Pfam" id="PF13871"/>
    </source>
</evidence>
<dbReference type="Proteomes" id="UP001199525">
    <property type="component" value="Unassembled WGS sequence"/>
</dbReference>
<feature type="non-terminal residue" evidence="4">
    <location>
        <position position="931"/>
    </location>
</feature>
<evidence type="ECO:0000313" key="5">
    <source>
        <dbReference type="Proteomes" id="UP001199525"/>
    </source>
</evidence>
<keyword evidence="5" id="KW-1185">Reference proteome</keyword>
<evidence type="ECO:0000313" key="4">
    <source>
        <dbReference type="EMBL" id="MCC5605130.1"/>
    </source>
</evidence>